<keyword evidence="2 8" id="KW-0489">Methyltransferase</keyword>
<dbReference type="GO" id="GO:0003908">
    <property type="term" value="F:methylated-DNA-[protein]-cysteine S-methyltransferase activity"/>
    <property type="evidence" value="ECO:0007669"/>
    <property type="project" value="UniProtKB-EC"/>
</dbReference>
<evidence type="ECO:0000313" key="9">
    <source>
        <dbReference type="Proteomes" id="UP000282195"/>
    </source>
</evidence>
<feature type="domain" description="Methylated-DNA-[protein]-cysteine S-methyltransferase DNA binding" evidence="7">
    <location>
        <begin position="111"/>
        <end position="190"/>
    </location>
</feature>
<dbReference type="AlphaFoldDB" id="A0A387G1H5"/>
<comment type="catalytic activity">
    <reaction evidence="6">
        <text>a 6-O-methyl-2'-deoxyguanosine in DNA + L-cysteinyl-[protein] = S-methyl-L-cysteinyl-[protein] + a 2'-deoxyguanosine in DNA</text>
        <dbReference type="Rhea" id="RHEA:24000"/>
        <dbReference type="Rhea" id="RHEA-COMP:10131"/>
        <dbReference type="Rhea" id="RHEA-COMP:10132"/>
        <dbReference type="Rhea" id="RHEA-COMP:11367"/>
        <dbReference type="Rhea" id="RHEA-COMP:11368"/>
        <dbReference type="ChEBI" id="CHEBI:29950"/>
        <dbReference type="ChEBI" id="CHEBI:82612"/>
        <dbReference type="ChEBI" id="CHEBI:85445"/>
        <dbReference type="ChEBI" id="CHEBI:85448"/>
        <dbReference type="EC" id="2.1.1.63"/>
    </reaction>
</comment>
<dbReference type="InterPro" id="IPR014048">
    <property type="entry name" value="MethylDNA_cys_MeTrfase_DNA-bd"/>
</dbReference>
<dbReference type="Pfam" id="PF01035">
    <property type="entry name" value="DNA_binding_1"/>
    <property type="match status" value="1"/>
</dbReference>
<keyword evidence="8" id="KW-0614">Plasmid</keyword>
<evidence type="ECO:0000313" key="8">
    <source>
        <dbReference type="EMBL" id="AYG62204.1"/>
    </source>
</evidence>
<dbReference type="InterPro" id="IPR036631">
    <property type="entry name" value="MGMT_N_sf"/>
</dbReference>
<dbReference type="GO" id="GO:0032259">
    <property type="term" value="P:methylation"/>
    <property type="evidence" value="ECO:0007669"/>
    <property type="project" value="UniProtKB-KW"/>
</dbReference>
<dbReference type="CDD" id="cd06445">
    <property type="entry name" value="ATase"/>
    <property type="match status" value="1"/>
</dbReference>
<evidence type="ECO:0000259" key="7">
    <source>
        <dbReference type="Pfam" id="PF01035"/>
    </source>
</evidence>
<proteinExistence type="predicted"/>
<evidence type="ECO:0000256" key="2">
    <source>
        <dbReference type="ARBA" id="ARBA00022603"/>
    </source>
</evidence>
<geneLocation type="plasmid" evidence="9">
    <name>prccge525c</name>
</geneLocation>
<accession>A0A387G1H5</accession>
<evidence type="ECO:0000256" key="4">
    <source>
        <dbReference type="ARBA" id="ARBA00022763"/>
    </source>
</evidence>
<dbReference type="EMBL" id="CP032695">
    <property type="protein sequence ID" value="AYG62204.1"/>
    <property type="molecule type" value="Genomic_DNA"/>
</dbReference>
<dbReference type="RefSeq" id="WP_120707136.1">
    <property type="nucleotide sequence ID" value="NZ_CP032695.1"/>
</dbReference>
<comment type="catalytic activity">
    <reaction evidence="1">
        <text>a 4-O-methyl-thymidine in DNA + L-cysteinyl-[protein] = a thymidine in DNA + S-methyl-L-cysteinyl-[protein]</text>
        <dbReference type="Rhea" id="RHEA:53428"/>
        <dbReference type="Rhea" id="RHEA-COMP:10131"/>
        <dbReference type="Rhea" id="RHEA-COMP:10132"/>
        <dbReference type="Rhea" id="RHEA-COMP:13555"/>
        <dbReference type="Rhea" id="RHEA-COMP:13556"/>
        <dbReference type="ChEBI" id="CHEBI:29950"/>
        <dbReference type="ChEBI" id="CHEBI:82612"/>
        <dbReference type="ChEBI" id="CHEBI:137386"/>
        <dbReference type="ChEBI" id="CHEBI:137387"/>
        <dbReference type="EC" id="2.1.1.63"/>
    </reaction>
</comment>
<dbReference type="Gene3D" id="3.30.160.70">
    <property type="entry name" value="Methylated DNA-protein cysteine methyltransferase domain"/>
    <property type="match status" value="1"/>
</dbReference>
<dbReference type="Gene3D" id="1.10.10.10">
    <property type="entry name" value="Winged helix-like DNA-binding domain superfamily/Winged helix DNA-binding domain"/>
    <property type="match status" value="1"/>
</dbReference>
<dbReference type="Proteomes" id="UP000282195">
    <property type="component" value="Plasmid pRCCGE525c"/>
</dbReference>
<dbReference type="KEGG" id="rjg:CCGE525_25585"/>
<sequence length="199" mass="21835">MPTRPDYINGDVCRVMTGYPEDRTTTEAIRYVSSHSSLGALLLATSEKGVVTVLLGADAVPLTKLLLERFPLADVRPGHWSEDELAMRVVHFIERPSRGLNVPLDLRGTRFQHRVWEIIRDIPVGETSTYSAIARQIGAPSDESAVGLACAANELALVVPCHRVVDDNARTGSRYRWGRARQTALLAREKASFAANAAD</sequence>
<dbReference type="InterPro" id="IPR036217">
    <property type="entry name" value="MethylDNA_cys_MeTrfase_DNAb"/>
</dbReference>
<dbReference type="PROSITE" id="PS00374">
    <property type="entry name" value="MGMT"/>
    <property type="match status" value="1"/>
</dbReference>
<keyword evidence="3 8" id="KW-0808">Transferase</keyword>
<dbReference type="PANTHER" id="PTHR10815:SF14">
    <property type="entry name" value="BIFUNCTIONAL TRANSCRIPTIONAL ACTIVATOR_DNA REPAIR ENZYME ADA"/>
    <property type="match status" value="1"/>
</dbReference>
<evidence type="ECO:0000256" key="1">
    <source>
        <dbReference type="ARBA" id="ARBA00001286"/>
    </source>
</evidence>
<dbReference type="GO" id="GO:0006281">
    <property type="term" value="P:DNA repair"/>
    <property type="evidence" value="ECO:0007669"/>
    <property type="project" value="UniProtKB-KW"/>
</dbReference>
<organism evidence="8 9">
    <name type="scientific">Rhizobium jaguaris</name>
    <dbReference type="NCBI Taxonomy" id="1312183"/>
    <lineage>
        <taxon>Bacteria</taxon>
        <taxon>Pseudomonadati</taxon>
        <taxon>Pseudomonadota</taxon>
        <taxon>Alphaproteobacteria</taxon>
        <taxon>Hyphomicrobiales</taxon>
        <taxon>Rhizobiaceae</taxon>
        <taxon>Rhizobium/Agrobacterium group</taxon>
        <taxon>Rhizobium</taxon>
    </lineage>
</organism>
<gene>
    <name evidence="8" type="ORF">CCGE525_25585</name>
</gene>
<keyword evidence="9" id="KW-1185">Reference proteome</keyword>
<dbReference type="InterPro" id="IPR036388">
    <property type="entry name" value="WH-like_DNA-bd_sf"/>
</dbReference>
<evidence type="ECO:0000256" key="3">
    <source>
        <dbReference type="ARBA" id="ARBA00022679"/>
    </source>
</evidence>
<dbReference type="NCBIfam" id="TIGR00589">
    <property type="entry name" value="ogt"/>
    <property type="match status" value="1"/>
</dbReference>
<reference evidence="8 9" key="1">
    <citation type="submission" date="2018-10" db="EMBL/GenBank/DDBJ databases">
        <title>Rhizobium etli, R. leguminosarum and a new Rhizobium genospecies from Phaseolus dumosus.</title>
        <authorList>
            <person name="Ramirez-Puebla S.T."/>
            <person name="Rogel-Hernandez M.A."/>
            <person name="Guerrero G."/>
            <person name="Ormeno-Orrillo E."/>
            <person name="Martinez-Romero J.C."/>
            <person name="Negrete-Yankelevich S."/>
            <person name="Martinez-Romero E."/>
        </authorList>
    </citation>
    <scope>NUCLEOTIDE SEQUENCE [LARGE SCALE GENOMIC DNA]</scope>
    <source>
        <strain evidence="8 9">CCGE525</strain>
        <plasmid evidence="9">prccge525c</plasmid>
    </source>
</reference>
<keyword evidence="4" id="KW-0227">DNA damage</keyword>
<dbReference type="EC" id="2.1.1.63" evidence="8"/>
<dbReference type="InterPro" id="IPR001497">
    <property type="entry name" value="MethylDNA_cys_MeTrfase_AS"/>
</dbReference>
<keyword evidence="5" id="KW-0234">DNA repair</keyword>
<dbReference type="SUPFAM" id="SSF53155">
    <property type="entry name" value="Methylated DNA-protein cysteine methyltransferase domain"/>
    <property type="match status" value="1"/>
</dbReference>
<evidence type="ECO:0000256" key="5">
    <source>
        <dbReference type="ARBA" id="ARBA00023204"/>
    </source>
</evidence>
<evidence type="ECO:0000256" key="6">
    <source>
        <dbReference type="ARBA" id="ARBA00049348"/>
    </source>
</evidence>
<protein>
    <submittedName>
        <fullName evidence="8">Methylated-DNA--[protein]-cysteine S-methyltransferase</fullName>
        <ecNumber evidence="8">2.1.1.63</ecNumber>
    </submittedName>
</protein>
<dbReference type="SUPFAM" id="SSF46767">
    <property type="entry name" value="Methylated DNA-protein cysteine methyltransferase, C-terminal domain"/>
    <property type="match status" value="1"/>
</dbReference>
<name>A0A387G1H5_9HYPH</name>
<dbReference type="PANTHER" id="PTHR10815">
    <property type="entry name" value="METHYLATED-DNA--PROTEIN-CYSTEINE METHYLTRANSFERASE"/>
    <property type="match status" value="1"/>
</dbReference>
<dbReference type="OrthoDB" id="9802228at2"/>